<comment type="caution">
    <text evidence="2">The sequence shown here is derived from an EMBL/GenBank/DDBJ whole genome shotgun (WGS) entry which is preliminary data.</text>
</comment>
<evidence type="ECO:0000313" key="3">
    <source>
        <dbReference type="Proteomes" id="UP001234178"/>
    </source>
</evidence>
<protein>
    <submittedName>
        <fullName evidence="2">Uncharacterized protein</fullName>
    </submittedName>
</protein>
<feature type="region of interest" description="Disordered" evidence="1">
    <location>
        <begin position="64"/>
        <end position="90"/>
    </location>
</feature>
<accession>A0ABR0AGF5</accession>
<name>A0ABR0AGF5_9CRUS</name>
<sequence length="399" mass="45135">MPRFSAFPTPPPLPGTKKAFPKESTAISKHLRSDDTGNAPLRRSLSGSLGDLLNGAIASANKRIRGQEPAANPTILGSVGRSEPPRELPSSTHMLRALVAGGRVREYGRLLAETDNLRFTVMKNITDLSDDHPPVLPTGRAFQSPSPRLLNQELADKLNRHMLDCAVKCSEELIMAQIEELEKLMVSVNNMTVNNDYSEQELAAAEELRRFLARGDRTYVSKGRVEQPIAFYTPQNPSLNQRMMIPGTQPIFRLRVQLRQKWLSQSRLRTSSDFEAASPIEAEVGFHRADCRHHHAMSPLFKKRKENVKPRQLRNRFLHHLGNVIEEETREKCNSEFQLNSPVSLDDEFVKESGSMGDNEEEITSYDSNYEVEYFSVHKPEMDDRHRHSTICVEPLDNG</sequence>
<gene>
    <name evidence="2" type="ORF">OUZ56_009531</name>
</gene>
<organism evidence="2 3">
    <name type="scientific">Daphnia magna</name>
    <dbReference type="NCBI Taxonomy" id="35525"/>
    <lineage>
        <taxon>Eukaryota</taxon>
        <taxon>Metazoa</taxon>
        <taxon>Ecdysozoa</taxon>
        <taxon>Arthropoda</taxon>
        <taxon>Crustacea</taxon>
        <taxon>Branchiopoda</taxon>
        <taxon>Diplostraca</taxon>
        <taxon>Cladocera</taxon>
        <taxon>Anomopoda</taxon>
        <taxon>Daphniidae</taxon>
        <taxon>Daphnia</taxon>
    </lineage>
</organism>
<evidence type="ECO:0000256" key="1">
    <source>
        <dbReference type="SAM" id="MobiDB-lite"/>
    </source>
</evidence>
<feature type="region of interest" description="Disordered" evidence="1">
    <location>
        <begin position="1"/>
        <end position="43"/>
    </location>
</feature>
<proteinExistence type="predicted"/>
<keyword evidence="3" id="KW-1185">Reference proteome</keyword>
<reference evidence="2 3" key="1">
    <citation type="journal article" date="2023" name="Nucleic Acids Res.">
        <title>The hologenome of Daphnia magna reveals possible DNA methylation and microbiome-mediated evolution of the host genome.</title>
        <authorList>
            <person name="Chaturvedi A."/>
            <person name="Li X."/>
            <person name="Dhandapani V."/>
            <person name="Marshall H."/>
            <person name="Kissane S."/>
            <person name="Cuenca-Cambronero M."/>
            <person name="Asole G."/>
            <person name="Calvet F."/>
            <person name="Ruiz-Romero M."/>
            <person name="Marangio P."/>
            <person name="Guigo R."/>
            <person name="Rago D."/>
            <person name="Mirbahai L."/>
            <person name="Eastwood N."/>
            <person name="Colbourne J.K."/>
            <person name="Zhou J."/>
            <person name="Mallon E."/>
            <person name="Orsini L."/>
        </authorList>
    </citation>
    <scope>NUCLEOTIDE SEQUENCE [LARGE SCALE GENOMIC DNA]</scope>
    <source>
        <strain evidence="2">LRV0_1</strain>
    </source>
</reference>
<dbReference type="EMBL" id="JAOYFB010000037">
    <property type="protein sequence ID" value="KAK4024143.1"/>
    <property type="molecule type" value="Genomic_DNA"/>
</dbReference>
<evidence type="ECO:0000313" key="2">
    <source>
        <dbReference type="EMBL" id="KAK4024143.1"/>
    </source>
</evidence>
<dbReference type="Proteomes" id="UP001234178">
    <property type="component" value="Unassembled WGS sequence"/>
</dbReference>